<evidence type="ECO:0000313" key="1">
    <source>
        <dbReference type="EMBL" id="GBP51237.1"/>
    </source>
</evidence>
<sequence>MDAAYVFVRVLESAHARARVYVYVRISNYDHPKTKARTHDKFANAFAGPRAGAAHGALPAALIREERFATKEERMKRINSLRFVRLPSVCSPRLEVDLRLSPSLPLGVASTPKRLS</sequence>
<evidence type="ECO:0000313" key="2">
    <source>
        <dbReference type="Proteomes" id="UP000299102"/>
    </source>
</evidence>
<keyword evidence="2" id="KW-1185">Reference proteome</keyword>
<comment type="caution">
    <text evidence="1">The sequence shown here is derived from an EMBL/GenBank/DDBJ whole genome shotgun (WGS) entry which is preliminary data.</text>
</comment>
<dbReference type="Proteomes" id="UP000299102">
    <property type="component" value="Unassembled WGS sequence"/>
</dbReference>
<name>A0A4C1WM94_EUMVA</name>
<protein>
    <submittedName>
        <fullName evidence="1">Uncharacterized protein</fullName>
    </submittedName>
</protein>
<proteinExistence type="predicted"/>
<organism evidence="1 2">
    <name type="scientific">Eumeta variegata</name>
    <name type="common">Bagworm moth</name>
    <name type="synonym">Eumeta japonica</name>
    <dbReference type="NCBI Taxonomy" id="151549"/>
    <lineage>
        <taxon>Eukaryota</taxon>
        <taxon>Metazoa</taxon>
        <taxon>Ecdysozoa</taxon>
        <taxon>Arthropoda</taxon>
        <taxon>Hexapoda</taxon>
        <taxon>Insecta</taxon>
        <taxon>Pterygota</taxon>
        <taxon>Neoptera</taxon>
        <taxon>Endopterygota</taxon>
        <taxon>Lepidoptera</taxon>
        <taxon>Glossata</taxon>
        <taxon>Ditrysia</taxon>
        <taxon>Tineoidea</taxon>
        <taxon>Psychidae</taxon>
        <taxon>Oiketicinae</taxon>
        <taxon>Eumeta</taxon>
    </lineage>
</organism>
<gene>
    <name evidence="1" type="ORF">EVAR_85450_1</name>
</gene>
<accession>A0A4C1WM94</accession>
<dbReference type="EMBL" id="BGZK01000577">
    <property type="protein sequence ID" value="GBP51237.1"/>
    <property type="molecule type" value="Genomic_DNA"/>
</dbReference>
<reference evidence="1 2" key="1">
    <citation type="journal article" date="2019" name="Commun. Biol.">
        <title>The bagworm genome reveals a unique fibroin gene that provides high tensile strength.</title>
        <authorList>
            <person name="Kono N."/>
            <person name="Nakamura H."/>
            <person name="Ohtoshi R."/>
            <person name="Tomita M."/>
            <person name="Numata K."/>
            <person name="Arakawa K."/>
        </authorList>
    </citation>
    <scope>NUCLEOTIDE SEQUENCE [LARGE SCALE GENOMIC DNA]</scope>
</reference>
<dbReference type="AlphaFoldDB" id="A0A4C1WM94"/>